<feature type="compositionally biased region" description="Polar residues" evidence="1">
    <location>
        <begin position="126"/>
        <end position="136"/>
    </location>
</feature>
<dbReference type="Proteomes" id="UP001642360">
    <property type="component" value="Unassembled WGS sequence"/>
</dbReference>
<feature type="region of interest" description="Disordered" evidence="1">
    <location>
        <begin position="74"/>
        <end position="215"/>
    </location>
</feature>
<organism evidence="2 3">
    <name type="scientific">Ilex paraguariensis</name>
    <name type="common">yerba mate</name>
    <dbReference type="NCBI Taxonomy" id="185542"/>
    <lineage>
        <taxon>Eukaryota</taxon>
        <taxon>Viridiplantae</taxon>
        <taxon>Streptophyta</taxon>
        <taxon>Embryophyta</taxon>
        <taxon>Tracheophyta</taxon>
        <taxon>Spermatophyta</taxon>
        <taxon>Magnoliopsida</taxon>
        <taxon>eudicotyledons</taxon>
        <taxon>Gunneridae</taxon>
        <taxon>Pentapetalae</taxon>
        <taxon>asterids</taxon>
        <taxon>campanulids</taxon>
        <taxon>Aquifoliales</taxon>
        <taxon>Aquifoliaceae</taxon>
        <taxon>Ilex</taxon>
    </lineage>
</organism>
<feature type="compositionally biased region" description="Polar residues" evidence="1">
    <location>
        <begin position="93"/>
        <end position="109"/>
    </location>
</feature>
<dbReference type="AlphaFoldDB" id="A0ABC8TMM0"/>
<keyword evidence="3" id="KW-1185">Reference proteome</keyword>
<reference evidence="2 3" key="1">
    <citation type="submission" date="2024-02" db="EMBL/GenBank/DDBJ databases">
        <authorList>
            <person name="Vignale AGUSTIN F."/>
            <person name="Sosa J E."/>
            <person name="Modenutti C."/>
        </authorList>
    </citation>
    <scope>NUCLEOTIDE SEQUENCE [LARGE SCALE GENOMIC DNA]</scope>
</reference>
<dbReference type="EMBL" id="CAUOFW020005280">
    <property type="protein sequence ID" value="CAK9169317.1"/>
    <property type="molecule type" value="Genomic_DNA"/>
</dbReference>
<sequence>MGMLKCVGQWRIMAWGFKYLKGKEECKSCWLEVELKRLSCKISLCLRLFGKLGVSNCIGAKLYFSFGTMSTSNTEQSELQNGTSGPQAPASDSDPNPTESKDISIQSNDEPPADSEASKPDESKDGSTQLTQVQPTNEEELNPGDKPIQSDVAPVVDVDSDPKIDEPESNNARELRKDEGSRTFTMRELLNELKNGDGNEDSEADRRDPGTPYRSVFECDSYLSLY</sequence>
<feature type="compositionally biased region" description="Basic and acidic residues" evidence="1">
    <location>
        <begin position="116"/>
        <end position="125"/>
    </location>
</feature>
<gene>
    <name evidence="2" type="ORF">ILEXP_LOCUS38760</name>
</gene>
<proteinExistence type="predicted"/>
<protein>
    <submittedName>
        <fullName evidence="2">Uncharacterized protein</fullName>
    </submittedName>
</protein>
<evidence type="ECO:0000256" key="1">
    <source>
        <dbReference type="SAM" id="MobiDB-lite"/>
    </source>
</evidence>
<name>A0ABC8TMM0_9AQUA</name>
<feature type="compositionally biased region" description="Polar residues" evidence="1">
    <location>
        <begin position="74"/>
        <end position="86"/>
    </location>
</feature>
<feature type="compositionally biased region" description="Basic and acidic residues" evidence="1">
    <location>
        <begin position="160"/>
        <end position="181"/>
    </location>
</feature>
<comment type="caution">
    <text evidence="2">The sequence shown here is derived from an EMBL/GenBank/DDBJ whole genome shotgun (WGS) entry which is preliminary data.</text>
</comment>
<evidence type="ECO:0000313" key="3">
    <source>
        <dbReference type="Proteomes" id="UP001642360"/>
    </source>
</evidence>
<evidence type="ECO:0000313" key="2">
    <source>
        <dbReference type="EMBL" id="CAK9169317.1"/>
    </source>
</evidence>
<accession>A0ABC8TMM0</accession>